<dbReference type="RefSeq" id="WP_263984397.1">
    <property type="nucleotide sequence ID" value="NZ_CAWNNC010000009.1"/>
</dbReference>
<keyword evidence="1" id="KW-0614">Plasmid</keyword>
<keyword evidence="2" id="KW-1185">Reference proteome</keyword>
<dbReference type="KEGG" id="nfl:COO91_10629"/>
<geneLocation type="plasmid" evidence="2">
    <name>pnfsy08</name>
</geneLocation>
<dbReference type="AlphaFoldDB" id="A0A2K8T9N0"/>
<evidence type="ECO:0000313" key="1">
    <source>
        <dbReference type="EMBL" id="AUB44406.1"/>
    </source>
</evidence>
<evidence type="ECO:0000313" key="2">
    <source>
        <dbReference type="Proteomes" id="UP000232003"/>
    </source>
</evidence>
<reference evidence="1 2" key="1">
    <citation type="submission" date="2017-11" db="EMBL/GenBank/DDBJ databases">
        <title>Complete genome of a free-living desiccation-tolerant cyanobacterium and its photosynthetic adaptation to extreme terrestrial habitat.</title>
        <authorList>
            <person name="Shang J."/>
        </authorList>
    </citation>
    <scope>NUCLEOTIDE SEQUENCE [LARGE SCALE GENOMIC DNA]</scope>
    <source>
        <strain evidence="1 2">CCNUN1</strain>
        <plasmid evidence="2">pnfsy08</plasmid>
    </source>
</reference>
<gene>
    <name evidence="1" type="ORF">COO91_10629</name>
</gene>
<name>A0A2K8T9N0_9NOSO</name>
<accession>A0A2K8T9N0</accession>
<dbReference type="EMBL" id="CP024793">
    <property type="protein sequence ID" value="AUB44406.1"/>
    <property type="molecule type" value="Genomic_DNA"/>
</dbReference>
<organism evidence="1 2">
    <name type="scientific">Nostoc flagelliforme CCNUN1</name>
    <dbReference type="NCBI Taxonomy" id="2038116"/>
    <lineage>
        <taxon>Bacteria</taxon>
        <taxon>Bacillati</taxon>
        <taxon>Cyanobacteriota</taxon>
        <taxon>Cyanophyceae</taxon>
        <taxon>Nostocales</taxon>
        <taxon>Nostocaceae</taxon>
        <taxon>Nostoc</taxon>
    </lineage>
</organism>
<dbReference type="Proteomes" id="UP000232003">
    <property type="component" value="Plasmid pNFSY08"/>
</dbReference>
<protein>
    <submittedName>
        <fullName evidence="1">Uncharacterized protein</fullName>
    </submittedName>
</protein>
<sequence length="40" mass="4480">MEPSDYADEQYGYFQQLAELLNIFDTYSLAKMVDAGIATG</sequence>
<proteinExistence type="predicted"/>